<dbReference type="SUPFAM" id="SSF56219">
    <property type="entry name" value="DNase I-like"/>
    <property type="match status" value="1"/>
</dbReference>
<protein>
    <submittedName>
        <fullName evidence="3">Endonuclease/exonuclease/phosphatase family protein</fullName>
    </submittedName>
</protein>
<accession>A0A6H9YPL6</accession>
<evidence type="ECO:0000313" key="4">
    <source>
        <dbReference type="Proteomes" id="UP000468735"/>
    </source>
</evidence>
<keyword evidence="3" id="KW-0540">Nuclease</keyword>
<reference evidence="3 4" key="1">
    <citation type="submission" date="2019-09" db="EMBL/GenBank/DDBJ databases">
        <title>Actinomadura physcomitrii sp. nov., a novel actinomycete isolated from moss [Physcomitrium sphaericum (Ludw) Fuernr].</title>
        <authorList>
            <person name="Zhuang X."/>
            <person name="Liu C."/>
        </authorList>
    </citation>
    <scope>NUCLEOTIDE SEQUENCE [LARGE SCALE GENOMIC DNA]</scope>
    <source>
        <strain evidence="3 4">HMC1</strain>
    </source>
</reference>
<gene>
    <name evidence="3" type="ORF">F8566_29710</name>
</gene>
<evidence type="ECO:0000313" key="3">
    <source>
        <dbReference type="EMBL" id="KAB2344781.1"/>
    </source>
</evidence>
<feature type="domain" description="Endonuclease/exonuclease/phosphatase" evidence="2">
    <location>
        <begin position="60"/>
        <end position="294"/>
    </location>
</feature>
<keyword evidence="1" id="KW-0472">Membrane</keyword>
<keyword evidence="1" id="KW-1133">Transmembrane helix</keyword>
<dbReference type="Gene3D" id="3.60.10.10">
    <property type="entry name" value="Endonuclease/exonuclease/phosphatase"/>
    <property type="match status" value="1"/>
</dbReference>
<dbReference type="EMBL" id="WBMT01000015">
    <property type="protein sequence ID" value="KAB2344781.1"/>
    <property type="molecule type" value="Genomic_DNA"/>
</dbReference>
<dbReference type="GO" id="GO:0004527">
    <property type="term" value="F:exonuclease activity"/>
    <property type="evidence" value="ECO:0007669"/>
    <property type="project" value="UniProtKB-KW"/>
</dbReference>
<dbReference type="GO" id="GO:0004519">
    <property type="term" value="F:endonuclease activity"/>
    <property type="evidence" value="ECO:0007669"/>
    <property type="project" value="UniProtKB-KW"/>
</dbReference>
<proteinExistence type="predicted"/>
<dbReference type="OrthoDB" id="3515699at2"/>
<keyword evidence="3" id="KW-0255">Endonuclease</keyword>
<keyword evidence="4" id="KW-1185">Reference proteome</keyword>
<dbReference type="InterPro" id="IPR005135">
    <property type="entry name" value="Endo/exonuclease/phosphatase"/>
</dbReference>
<feature type="transmembrane region" description="Helical" evidence="1">
    <location>
        <begin position="12"/>
        <end position="34"/>
    </location>
</feature>
<sequence>MDGACVRAPRALIPLLAVSGAAVVVVTAGAGAAIEQGDDPVPPVTDVAEGTRTTAVNVLNWNVCGDTDPRCPAGAKPAEVVRTVSTQLKNNVVGGRKVKANAVFLQEVCLGHVKAIAGQPGMSAWSWQFAPVLQSNGKPATCANGQGQFGVAMGAQQQITGVEKVYLPSPRTRRYVALCGNVASWNTRLCTAQLSNEANGEWRLKQTQKLTELAGARRVVFGGDFNDQPQKPALDVLYRSFSECDQAAGGTRAGERTYQNAQGLALAKTDYVFASKSAEVACEVPNQPVRISDHRPIAAVVNFR</sequence>
<dbReference type="InterPro" id="IPR036691">
    <property type="entry name" value="Endo/exonu/phosph_ase_sf"/>
</dbReference>
<keyword evidence="1" id="KW-0812">Transmembrane</keyword>
<organism evidence="3 4">
    <name type="scientific">Actinomadura rudentiformis</name>
    <dbReference type="NCBI Taxonomy" id="359158"/>
    <lineage>
        <taxon>Bacteria</taxon>
        <taxon>Bacillati</taxon>
        <taxon>Actinomycetota</taxon>
        <taxon>Actinomycetes</taxon>
        <taxon>Streptosporangiales</taxon>
        <taxon>Thermomonosporaceae</taxon>
        <taxon>Actinomadura</taxon>
    </lineage>
</organism>
<name>A0A6H9YPL6_9ACTN</name>
<keyword evidence="3" id="KW-0378">Hydrolase</keyword>
<evidence type="ECO:0000256" key="1">
    <source>
        <dbReference type="SAM" id="Phobius"/>
    </source>
</evidence>
<dbReference type="AlphaFoldDB" id="A0A6H9YPL6"/>
<comment type="caution">
    <text evidence="3">The sequence shown here is derived from an EMBL/GenBank/DDBJ whole genome shotgun (WGS) entry which is preliminary data.</text>
</comment>
<dbReference type="Pfam" id="PF03372">
    <property type="entry name" value="Exo_endo_phos"/>
    <property type="match status" value="1"/>
</dbReference>
<evidence type="ECO:0000259" key="2">
    <source>
        <dbReference type="Pfam" id="PF03372"/>
    </source>
</evidence>
<keyword evidence="3" id="KW-0269">Exonuclease</keyword>
<dbReference type="Proteomes" id="UP000468735">
    <property type="component" value="Unassembled WGS sequence"/>
</dbReference>